<dbReference type="GO" id="GO:0006302">
    <property type="term" value="P:double-strand break repair"/>
    <property type="evidence" value="ECO:0007669"/>
    <property type="project" value="TreeGrafter"/>
</dbReference>
<protein>
    <submittedName>
        <fullName evidence="2">AAA family ATPase</fullName>
    </submittedName>
</protein>
<dbReference type="AlphaFoldDB" id="A0A847RXP1"/>
<dbReference type="PIRSF" id="PIRSF029347">
    <property type="entry name" value="RecF"/>
    <property type="match status" value="1"/>
</dbReference>
<evidence type="ECO:0000259" key="1">
    <source>
        <dbReference type="Pfam" id="PF13304"/>
    </source>
</evidence>
<dbReference type="Pfam" id="PF13304">
    <property type="entry name" value="AAA_21"/>
    <property type="match status" value="1"/>
</dbReference>
<sequence length="363" mass="41526">MADYHKLNNIHIKGYKSIEDQNVGLLDINVLIGQNGAGKTNFISLFRFLRNIIQERLKNTSLTNGAESLLFYGSKTTEEIKITLDFDPNYYEISLQPTRGDSLLVLNEYCGFRGNDFHGEPYWELITRSEEESSLSKAARNSRVAEYVYNVLQDWRVYHFHDTSETAGMKKYGAIANSKFLLEDASNLAAYLYILKHSQEPYYERIVKTIQLVIPFFKDFVLEPNPLNNENIRLEWQDLYSDKIFTANELSDGSLRFICMATLLLQKKLPKLILLDEPELGLHPTAITILAGLLKKASKRTQVIVSTQSVSLVNEFDAENILVVDRNKGATVFHRLDPEKLESWLDQYSLGDLWDKNVIGGNP</sequence>
<dbReference type="GO" id="GO:0005524">
    <property type="term" value="F:ATP binding"/>
    <property type="evidence" value="ECO:0007669"/>
    <property type="project" value="InterPro"/>
</dbReference>
<dbReference type="InterPro" id="IPR003959">
    <property type="entry name" value="ATPase_AAA_core"/>
</dbReference>
<gene>
    <name evidence="2" type="ORF">HGH92_20715</name>
</gene>
<dbReference type="PANTHER" id="PTHR32182">
    <property type="entry name" value="DNA REPLICATION AND REPAIR PROTEIN RECF"/>
    <property type="match status" value="1"/>
</dbReference>
<feature type="domain" description="ATPase AAA-type core" evidence="1">
    <location>
        <begin position="28"/>
        <end position="314"/>
    </location>
</feature>
<dbReference type="GO" id="GO:0000731">
    <property type="term" value="P:DNA synthesis involved in DNA repair"/>
    <property type="evidence" value="ECO:0007669"/>
    <property type="project" value="TreeGrafter"/>
</dbReference>
<dbReference type="Gene3D" id="3.40.50.300">
    <property type="entry name" value="P-loop containing nucleotide triphosphate hydrolases"/>
    <property type="match status" value="1"/>
</dbReference>
<dbReference type="RefSeq" id="WP_168872651.1">
    <property type="nucleotide sequence ID" value="NZ_JABAIA010000002.1"/>
</dbReference>
<dbReference type="PANTHER" id="PTHR32182:SF22">
    <property type="entry name" value="ATP-DEPENDENT ENDONUCLEASE, OLD FAMILY-RELATED"/>
    <property type="match status" value="1"/>
</dbReference>
<dbReference type="Proteomes" id="UP000570474">
    <property type="component" value="Unassembled WGS sequence"/>
</dbReference>
<accession>A0A847RXP1</accession>
<keyword evidence="3" id="KW-1185">Reference proteome</keyword>
<dbReference type="GO" id="GO:0016887">
    <property type="term" value="F:ATP hydrolysis activity"/>
    <property type="evidence" value="ECO:0007669"/>
    <property type="project" value="InterPro"/>
</dbReference>
<reference evidence="2 3" key="1">
    <citation type="submission" date="2020-04" db="EMBL/GenBank/DDBJ databases">
        <authorList>
            <person name="Yin C."/>
        </authorList>
    </citation>
    <scope>NUCLEOTIDE SEQUENCE [LARGE SCALE GENOMIC DNA]</scope>
    <source>
        <strain evidence="2 3">Ae27</strain>
    </source>
</reference>
<name>A0A847RXP1_9BACT</name>
<dbReference type="InterPro" id="IPR027417">
    <property type="entry name" value="P-loop_NTPase"/>
</dbReference>
<dbReference type="InterPro" id="IPR014555">
    <property type="entry name" value="RecF-like"/>
</dbReference>
<dbReference type="SUPFAM" id="SSF52540">
    <property type="entry name" value="P-loop containing nucleoside triphosphate hydrolases"/>
    <property type="match status" value="1"/>
</dbReference>
<comment type="caution">
    <text evidence="2">The sequence shown here is derived from an EMBL/GenBank/DDBJ whole genome shotgun (WGS) entry which is preliminary data.</text>
</comment>
<organism evidence="2 3">
    <name type="scientific">Chitinophaga varians</name>
    <dbReference type="NCBI Taxonomy" id="2202339"/>
    <lineage>
        <taxon>Bacteria</taxon>
        <taxon>Pseudomonadati</taxon>
        <taxon>Bacteroidota</taxon>
        <taxon>Chitinophagia</taxon>
        <taxon>Chitinophagales</taxon>
        <taxon>Chitinophagaceae</taxon>
        <taxon>Chitinophaga</taxon>
    </lineage>
</organism>
<proteinExistence type="predicted"/>
<evidence type="ECO:0000313" key="2">
    <source>
        <dbReference type="EMBL" id="NLR66744.1"/>
    </source>
</evidence>
<evidence type="ECO:0000313" key="3">
    <source>
        <dbReference type="Proteomes" id="UP000570474"/>
    </source>
</evidence>
<dbReference type="EMBL" id="JABAIA010000002">
    <property type="protein sequence ID" value="NLR66744.1"/>
    <property type="molecule type" value="Genomic_DNA"/>
</dbReference>